<name>A0A2Z6EV98_9BURK</name>
<dbReference type="KEGG" id="mcys:MCB1EB_1171"/>
<dbReference type="InterPro" id="IPR010069">
    <property type="entry name" value="CdiA_FHA1_rpt"/>
</dbReference>
<protein>
    <submittedName>
        <fullName evidence="2">Filamentous hemagglutinin family outer membrane protein</fullName>
    </submittedName>
</protein>
<accession>A0A2Z6EV98</accession>
<dbReference type="Proteomes" id="UP000282597">
    <property type="component" value="Chromosome"/>
</dbReference>
<sequence>MLRPINGISIQYIRTNSIAPNRPEQTTPSPNPETDAPTANNAQPNATGITYHAHPNFNFIPRSLNNVIKIAGEPAELIFSNANGMDCCGYHFLHTSRIVLTTGEPVLNSDGEFQAFRVNAGQITIKSNTTLKQFEQIDLIAYSIKVEGELSANKINISTGTHEINYADTGLPLIMLQQELSIASSETDQGLRHASRLQFIGTAKVQAKEHLSIQADTLDNASLRIQSNGNLTVKAVSFTGTGTLSAALDLSAKFEEDYTHKNQLNAGRHLSISTTKHLINQGTIQAQGEITLEAKVLENPSKSLIDGVYLTFKTKDLLKNDGVIQGSAVVINTQRLINDGTNNTEEHQAGAILARRHMTIKAQSLHNQAHGLVRSDGELTIGDALVGTQCKVTDSTQEFVNSGSSTIESKERLSIQVGQLDNQKGQITANSDFILNSHVILNQEGRIDAKGDQSVLEVCATAIDNTSGWLINAGTGKTHIIVHETINNFNTKAIKGAGIIFGKGPVTIHSPKVVNYEGGAIISDQVLKIKTPYLGSQLSTLSAGQKIEIDADKLYNVGSLIAVGEDEKFKVEASHSVQGLSRCTTQVGVLEVRAGEMVSTSYKGEKVQNTLIRVHGKIIIKAQNIYNANKTQILGQHVDLNAEKLFSNSDSNISVSDAFTLTAERFINAHGGGVQSQGDILLKAKELENKAGSLIDGVCLTLKAEDSLRNHGVIQGDSIAIDAKSLVNDGTNNAEEHQAGAILARHHLTIKAQSLHNQEHGLIRSDGELTIGDALVGTQCKVIDSTQKFVNSGSSTIESKERLSIQVGQLDNQKGQITANSDLILNSRVILNREGRIEAKGDQSVLEVCATAIDNTSGWLINAGTGKTLIIAHETINNFNTKAIKGAGLIFGKGPVTIHSPKVVNYEGGAIISDQVLKIKSPYLGSQLSTLSAGQRIEIDTDQLTNVGGLIAVGDDEKLKTATSHGVKDLSRYTTQVGVLEVRAGEMVSTSYKGEKVQNTLIRVHGKIIIKAQNIYNANKTQILGQHVDLNAEKLFSNSDSNISVSDALMLTAERFINAHGGGVQSQGDILLKAKELENKAGSLIDGVCLTLKAEDSLRNHGVIQGDSIAIDAKSLVNDGTNNAEEHQAGAILARHHLTIKAQSLHNQEHGLIRSDGELTIGDALVGTQCKVTDSTQKFVNSGSSTIESKERLSIQVGQLDNQKGQITANSDFILNSHVILNREGRIEAKGDQSVLEVCATAIDNTSGWLINAGTGKTHIIAHETINNFNTEAIKGAGLIFGKGPVTIHSPKVVNYEGGAIISDQVLKIKSPYLGSQLSTLSAGQRIEIDTDKLTNVGGLIAVGDDEKLKMATSHGVKDLSRYTTQVGVLEVRAGEMVSTSYKGEKVQNTLIRVQGKIIIKAQNIYNTNKTQILGQHVDLNAEKLFSNSDSNISVSDALMLTAERFINAHGGGVQSQGDILFKVKELENQAGALIDGRFLTLILQNQLKNSGVIQGSTITICVQNLINDGANDTNEQRAGAIIARRHLTIGAQTLRNQEHGLLHSDGDLTIGDTLDASHKVKGF</sequence>
<dbReference type="Gene3D" id="2.160.20.10">
    <property type="entry name" value="Single-stranded right-handed beta-helix, Pectin lyase-like"/>
    <property type="match status" value="1"/>
</dbReference>
<feature type="compositionally biased region" description="Low complexity" evidence="1">
    <location>
        <begin position="36"/>
        <end position="47"/>
    </location>
</feature>
<keyword evidence="3" id="KW-1185">Reference proteome</keyword>
<dbReference type="InterPro" id="IPR012334">
    <property type="entry name" value="Pectin_lyas_fold"/>
</dbReference>
<organism evidence="2 3">
    <name type="scientific">Mycoavidus cysteinexigens</name>
    <dbReference type="NCBI Taxonomy" id="1553431"/>
    <lineage>
        <taxon>Bacteria</taxon>
        <taxon>Pseudomonadati</taxon>
        <taxon>Pseudomonadota</taxon>
        <taxon>Betaproteobacteria</taxon>
        <taxon>Burkholderiales</taxon>
        <taxon>Burkholderiaceae</taxon>
        <taxon>Mycoavidus</taxon>
    </lineage>
</organism>
<gene>
    <name evidence="2" type="ORF">MCB1EB_1171</name>
</gene>
<evidence type="ECO:0000313" key="3">
    <source>
        <dbReference type="Proteomes" id="UP000282597"/>
    </source>
</evidence>
<evidence type="ECO:0000256" key="1">
    <source>
        <dbReference type="SAM" id="MobiDB-lite"/>
    </source>
</evidence>
<feature type="region of interest" description="Disordered" evidence="1">
    <location>
        <begin position="13"/>
        <end position="47"/>
    </location>
</feature>
<dbReference type="EMBL" id="AP018150">
    <property type="protein sequence ID" value="BBE09332.1"/>
    <property type="molecule type" value="Genomic_DNA"/>
</dbReference>
<evidence type="ECO:0000313" key="2">
    <source>
        <dbReference type="EMBL" id="BBE09332.1"/>
    </source>
</evidence>
<dbReference type="Pfam" id="PF05594">
    <property type="entry name" value="Fil_haemagg"/>
    <property type="match status" value="13"/>
</dbReference>
<proteinExistence type="predicted"/>
<reference evidence="2 3" key="1">
    <citation type="journal article" date="2018" name="Microbes Environ.">
        <title>Comparative Genomic Insights into Endofungal Lifestyles of Two Bacterial Endosymbionts, Mycoavidus cysteinexigens and Burkholderia rhizoxinica.</title>
        <authorList>
            <person name="Sharmin D."/>
            <person name="Guo Y."/>
            <person name="Nishizawa T."/>
            <person name="Ohshima S."/>
            <person name="Sato Y."/>
            <person name="Takashima Y."/>
            <person name="Narisawa K."/>
            <person name="Ohta H."/>
        </authorList>
    </citation>
    <scope>NUCLEOTIDE SEQUENCE [LARGE SCALE GENOMIC DNA]</scope>
    <source>
        <strain evidence="2 3">B1-EB</strain>
    </source>
</reference>
<dbReference type="SUPFAM" id="SSF51126">
    <property type="entry name" value="Pectin lyase-like"/>
    <property type="match status" value="1"/>
</dbReference>
<dbReference type="InterPro" id="IPR008619">
    <property type="entry name" value="Filamentous_hemagglutn_rpt"/>
</dbReference>
<dbReference type="NCBIfam" id="TIGR01731">
    <property type="entry name" value="fil_hemag_20aa"/>
    <property type="match status" value="12"/>
</dbReference>
<feature type="compositionally biased region" description="Polar residues" evidence="1">
    <location>
        <begin position="13"/>
        <end position="28"/>
    </location>
</feature>
<dbReference type="InterPro" id="IPR011050">
    <property type="entry name" value="Pectin_lyase_fold/virulence"/>
</dbReference>